<reference evidence="1 2" key="1">
    <citation type="journal article" date="2016" name="Mol. Biol. Evol.">
        <title>Comparative Genomics of Early-Diverging Mushroom-Forming Fungi Provides Insights into the Origins of Lignocellulose Decay Capabilities.</title>
        <authorList>
            <person name="Nagy L.G."/>
            <person name="Riley R."/>
            <person name="Tritt A."/>
            <person name="Adam C."/>
            <person name="Daum C."/>
            <person name="Floudas D."/>
            <person name="Sun H."/>
            <person name="Yadav J.S."/>
            <person name="Pangilinan J."/>
            <person name="Larsson K.H."/>
            <person name="Matsuura K."/>
            <person name="Barry K."/>
            <person name="Labutti K."/>
            <person name="Kuo R."/>
            <person name="Ohm R.A."/>
            <person name="Bhattacharya S.S."/>
            <person name="Shirouzu T."/>
            <person name="Yoshinaga Y."/>
            <person name="Martin F.M."/>
            <person name="Grigoriev I.V."/>
            <person name="Hibbett D.S."/>
        </authorList>
    </citation>
    <scope>NUCLEOTIDE SEQUENCE [LARGE SCALE GENOMIC DNA]</scope>
    <source>
        <strain evidence="1 2">HHB14362 ss-1</strain>
    </source>
</reference>
<dbReference type="SUPFAM" id="SSF52047">
    <property type="entry name" value="RNI-like"/>
    <property type="match status" value="1"/>
</dbReference>
<gene>
    <name evidence="1" type="ORF">NEOLEDRAFT_1136651</name>
</gene>
<name>A0A165R500_9AGAM</name>
<evidence type="ECO:0000313" key="2">
    <source>
        <dbReference type="Proteomes" id="UP000076761"/>
    </source>
</evidence>
<accession>A0A165R500</accession>
<dbReference type="InParanoid" id="A0A165R500"/>
<dbReference type="Proteomes" id="UP000076761">
    <property type="component" value="Unassembled WGS sequence"/>
</dbReference>
<dbReference type="EMBL" id="KV425586">
    <property type="protein sequence ID" value="KZT23316.1"/>
    <property type="molecule type" value="Genomic_DNA"/>
</dbReference>
<keyword evidence="2" id="KW-1185">Reference proteome</keyword>
<sequence length="218" mass="24410">MRGLVTSVVEQVDRQKLALMLGSAGRIQELDLWISEEVIRAFNAPTLEIKRLALKKVPGSSVASGQDPSTLLTRFQSPALKTLALENFVWGEIKPMLSNVVVDLTLDKVHGIRVQEFITALQGMKNLRRLDINSANWDALQYALTDGIEELSLRGQRRIGGNSFLESLDTLQNLRRPDWNSSLLPHSVISGFKVLTFIMRPTKIIAGHCDWYSHCSTK</sequence>
<dbReference type="AlphaFoldDB" id="A0A165R500"/>
<evidence type="ECO:0008006" key="3">
    <source>
        <dbReference type="Google" id="ProtNLM"/>
    </source>
</evidence>
<proteinExistence type="predicted"/>
<organism evidence="1 2">
    <name type="scientific">Neolentinus lepideus HHB14362 ss-1</name>
    <dbReference type="NCBI Taxonomy" id="1314782"/>
    <lineage>
        <taxon>Eukaryota</taxon>
        <taxon>Fungi</taxon>
        <taxon>Dikarya</taxon>
        <taxon>Basidiomycota</taxon>
        <taxon>Agaricomycotina</taxon>
        <taxon>Agaricomycetes</taxon>
        <taxon>Gloeophyllales</taxon>
        <taxon>Gloeophyllaceae</taxon>
        <taxon>Neolentinus</taxon>
    </lineage>
</organism>
<protein>
    <recommendedName>
        <fullName evidence="3">RNI-like protein</fullName>
    </recommendedName>
</protein>
<evidence type="ECO:0000313" key="1">
    <source>
        <dbReference type="EMBL" id="KZT23316.1"/>
    </source>
</evidence>